<reference evidence="1 2" key="1">
    <citation type="submission" date="2015-01" db="EMBL/GenBank/DDBJ databases">
        <title>The Genome Sequence of Capronia semiimmersa CBS27337.</title>
        <authorList>
            <consortium name="The Broad Institute Genomics Platform"/>
            <person name="Cuomo C."/>
            <person name="de Hoog S."/>
            <person name="Gorbushina A."/>
            <person name="Stielow B."/>
            <person name="Teixiera M."/>
            <person name="Abouelleil A."/>
            <person name="Chapman S.B."/>
            <person name="Priest M."/>
            <person name="Young S.K."/>
            <person name="Wortman J."/>
            <person name="Nusbaum C."/>
            <person name="Birren B."/>
        </authorList>
    </citation>
    <scope>NUCLEOTIDE SEQUENCE [LARGE SCALE GENOMIC DNA]</scope>
    <source>
        <strain evidence="1 2">CBS 27337</strain>
    </source>
</reference>
<dbReference type="Proteomes" id="UP000054266">
    <property type="component" value="Unassembled WGS sequence"/>
</dbReference>
<name>A0A0D2EF14_9EURO</name>
<dbReference type="AlphaFoldDB" id="A0A0D2EF14"/>
<protein>
    <submittedName>
        <fullName evidence="1">Uncharacterized protein</fullName>
    </submittedName>
</protein>
<accession>A0A0D2EF14</accession>
<organism evidence="1 2">
    <name type="scientific">Phialophora macrospora</name>
    <dbReference type="NCBI Taxonomy" id="1851006"/>
    <lineage>
        <taxon>Eukaryota</taxon>
        <taxon>Fungi</taxon>
        <taxon>Dikarya</taxon>
        <taxon>Ascomycota</taxon>
        <taxon>Pezizomycotina</taxon>
        <taxon>Eurotiomycetes</taxon>
        <taxon>Chaetothyriomycetidae</taxon>
        <taxon>Chaetothyriales</taxon>
        <taxon>Herpotrichiellaceae</taxon>
        <taxon>Phialophora</taxon>
    </lineage>
</organism>
<evidence type="ECO:0000313" key="2">
    <source>
        <dbReference type="Proteomes" id="UP000054266"/>
    </source>
</evidence>
<dbReference type="EMBL" id="KN846956">
    <property type="protein sequence ID" value="KIW72902.1"/>
    <property type="molecule type" value="Genomic_DNA"/>
</dbReference>
<gene>
    <name evidence="1" type="ORF">PV04_01063</name>
</gene>
<sequence>MASGGPNGAESQAGAQGVLDELTQYHTEIPQIINLLKYVDSLHLSSISRDGDLVADFQVIEGELGVVHTDDAFDSAQFEHELETYGAELPHTTGMLRRLTSEGIFDSSGDQELDQAAQTILHWQSSTAQDIQGVHAGYSEYQ</sequence>
<evidence type="ECO:0000313" key="1">
    <source>
        <dbReference type="EMBL" id="KIW72902.1"/>
    </source>
</evidence>
<keyword evidence="2" id="KW-1185">Reference proteome</keyword>
<proteinExistence type="predicted"/>
<dbReference type="HOGENOM" id="CLU_1815560_0_0_1"/>